<dbReference type="AlphaFoldDB" id="A0A1X7QFF8"/>
<name>A0A1X7QFF8_XANCB</name>
<dbReference type="EMBL" id="AM920689">
    <property type="protein sequence ID" value="SMH63073.1"/>
    <property type="molecule type" value="Genomic_DNA"/>
</dbReference>
<evidence type="ECO:0000313" key="4">
    <source>
        <dbReference type="Proteomes" id="UP000001188"/>
    </source>
</evidence>
<dbReference type="GO" id="GO:0003723">
    <property type="term" value="F:RNA binding"/>
    <property type="evidence" value="ECO:0007669"/>
    <property type="project" value="InterPro"/>
</dbReference>
<evidence type="ECO:0000313" key="3">
    <source>
        <dbReference type="EMBL" id="SMH63073.1"/>
    </source>
</evidence>
<dbReference type="GO" id="GO:0016788">
    <property type="term" value="F:hydrolase activity, acting on ester bonds"/>
    <property type="evidence" value="ECO:0007669"/>
    <property type="project" value="InterPro"/>
</dbReference>
<dbReference type="GO" id="GO:0005737">
    <property type="term" value="C:cytoplasm"/>
    <property type="evidence" value="ECO:0007669"/>
    <property type="project" value="InterPro"/>
</dbReference>
<dbReference type="InterPro" id="IPR014944">
    <property type="entry name" value="Toxin_SymE-like"/>
</dbReference>
<dbReference type="Proteomes" id="UP000001188">
    <property type="component" value="Chromosome"/>
</dbReference>
<dbReference type="Pfam" id="PF08845">
    <property type="entry name" value="SymE_toxin"/>
    <property type="match status" value="1"/>
</dbReference>
<gene>
    <name evidence="3" type="ORF">XCCB100_0140</name>
</gene>
<proteinExistence type="predicted"/>
<accession>A0A1X7QFF8</accession>
<evidence type="ECO:0000256" key="1">
    <source>
        <dbReference type="SAM" id="MobiDB-lite"/>
    </source>
</evidence>
<feature type="domain" description="Toxin SymE-like" evidence="2">
    <location>
        <begin position="108"/>
        <end position="157"/>
    </location>
</feature>
<organism evidence="3 4">
    <name type="scientific">Xanthomonas campestris pv. campestris (strain B100)</name>
    <dbReference type="NCBI Taxonomy" id="509169"/>
    <lineage>
        <taxon>Bacteria</taxon>
        <taxon>Pseudomonadati</taxon>
        <taxon>Pseudomonadota</taxon>
        <taxon>Gammaproteobacteria</taxon>
        <taxon>Lysobacterales</taxon>
        <taxon>Lysobacteraceae</taxon>
        <taxon>Xanthomonas</taxon>
    </lineage>
</organism>
<protein>
    <recommendedName>
        <fullName evidence="2">Toxin SymE-like domain-containing protein</fullName>
    </recommendedName>
</protein>
<feature type="region of interest" description="Disordered" evidence="1">
    <location>
        <begin position="42"/>
        <end position="71"/>
    </location>
</feature>
<reference evidence="3 4" key="1">
    <citation type="journal article" date="2008" name="J. Biotechnol.">
        <title>The genome of Xanthomonas campestris pv. campestris B100 and its use for the reconstruction of metabolic pathways involved in xanthan biosynthesis.</title>
        <authorList>
            <person name="Vorholter F.J."/>
            <person name="Schneiker S."/>
            <person name="Goesmann A."/>
            <person name="Krause L."/>
            <person name="Bekel T."/>
            <person name="Kaiser O."/>
            <person name="Linke B."/>
            <person name="Patschkowski T."/>
            <person name="Ruckert C."/>
            <person name="Schmid J."/>
            <person name="Sidhu V.K."/>
            <person name="Sieber V."/>
            <person name="Tauch A."/>
            <person name="Watt S.A."/>
            <person name="Weisshaar B."/>
            <person name="Becker A."/>
            <person name="Niehaus K."/>
            <person name="Puhler A."/>
        </authorList>
    </citation>
    <scope>NUCLEOTIDE SEQUENCE [LARGE SCALE GENOMIC DNA]</scope>
    <source>
        <strain evidence="3 4">B100</strain>
    </source>
</reference>
<feature type="region of interest" description="Disordered" evidence="1">
    <location>
        <begin position="90"/>
        <end position="109"/>
    </location>
</feature>
<dbReference type="GO" id="GO:0016070">
    <property type="term" value="P:RNA metabolic process"/>
    <property type="evidence" value="ECO:0007669"/>
    <property type="project" value="InterPro"/>
</dbReference>
<sequence>MPASGGRLIQHSFERNTPAGSLRFLTSRHPVATWRRGLFVKEGFAMRQPPSRPTTTRKRPPRQPPRTPAWRIVEPPLTPMLTPEQVAAANAADLAKQQRPPRRPRPPHQCTVGYGYYPTTNQRIPTLRLRGRWLEQLGFTIGSKLHIRLRNGELVVSVAPAD</sequence>
<evidence type="ECO:0000259" key="2">
    <source>
        <dbReference type="Pfam" id="PF08845"/>
    </source>
</evidence>